<dbReference type="InterPro" id="IPR013830">
    <property type="entry name" value="SGNH_hydro"/>
</dbReference>
<gene>
    <name evidence="2" type="ORF">E6A44_011905</name>
</gene>
<keyword evidence="3" id="KW-1185">Reference proteome</keyword>
<reference evidence="2 3" key="1">
    <citation type="submission" date="2024-12" db="EMBL/GenBank/DDBJ databases">
        <authorList>
            <person name="Hu S."/>
        </authorList>
    </citation>
    <scope>NUCLEOTIDE SEQUENCE [LARGE SCALE GENOMIC DNA]</scope>
    <source>
        <strain evidence="2 3">THG-T11</strain>
    </source>
</reference>
<dbReference type="PANTHER" id="PTHR30383">
    <property type="entry name" value="THIOESTERASE 1/PROTEASE 1/LYSOPHOSPHOLIPASE L1"/>
    <property type="match status" value="1"/>
</dbReference>
<evidence type="ECO:0000313" key="3">
    <source>
        <dbReference type="Proteomes" id="UP001517247"/>
    </source>
</evidence>
<dbReference type="InterPro" id="IPR036514">
    <property type="entry name" value="SGNH_hydro_sf"/>
</dbReference>
<dbReference type="InterPro" id="IPR051532">
    <property type="entry name" value="Ester_Hydrolysis_Enzymes"/>
</dbReference>
<dbReference type="EMBL" id="SSHJ02000007">
    <property type="protein sequence ID" value="MFN0256282.1"/>
    <property type="molecule type" value="Genomic_DNA"/>
</dbReference>
<evidence type="ECO:0000259" key="1">
    <source>
        <dbReference type="Pfam" id="PF13472"/>
    </source>
</evidence>
<accession>A0ABW9J8R1</accession>
<proteinExistence type="predicted"/>
<sequence length="256" mass="29262">MQFRQIYIFILLFFCSIFYGNAQDKKDINIVFIGNSITFGGGLSERTKDAPPAQACDWLQNQNKVGKVEFYNMGVSGRTTVDILPETNTEFPKILGAAKKFKNTDALLVFSIKLGTNDSAVKGPKGAPVSKEAYYNNIKIISDSLISAFPKCKIIYQQPIWYSPNTHNRSTYMQEGLDRLKTYFPELKKLVRAYGKTKPNQVYLGDRKAFIFFKKHYKEYLSPEDGKFGVFYLHPNKEGAHILGKFWGEAIYKSFF</sequence>
<dbReference type="Proteomes" id="UP001517247">
    <property type="component" value="Unassembled WGS sequence"/>
</dbReference>
<evidence type="ECO:0000313" key="2">
    <source>
        <dbReference type="EMBL" id="MFN0256282.1"/>
    </source>
</evidence>
<name>A0ABW9J8R1_9SPHI</name>
<dbReference type="Gene3D" id="3.40.50.1110">
    <property type="entry name" value="SGNH hydrolase"/>
    <property type="match status" value="1"/>
</dbReference>
<dbReference type="RefSeq" id="WP_138723401.1">
    <property type="nucleotide sequence ID" value="NZ_SSHJ02000007.1"/>
</dbReference>
<dbReference type="SUPFAM" id="SSF52266">
    <property type="entry name" value="SGNH hydrolase"/>
    <property type="match status" value="1"/>
</dbReference>
<protein>
    <submittedName>
        <fullName evidence="2">GDSL-type esterase/lipase family protein</fullName>
    </submittedName>
</protein>
<comment type="caution">
    <text evidence="2">The sequence shown here is derived from an EMBL/GenBank/DDBJ whole genome shotgun (WGS) entry which is preliminary data.</text>
</comment>
<feature type="domain" description="SGNH hydrolase-type esterase" evidence="1">
    <location>
        <begin position="32"/>
        <end position="240"/>
    </location>
</feature>
<dbReference type="Pfam" id="PF13472">
    <property type="entry name" value="Lipase_GDSL_2"/>
    <property type="match status" value="1"/>
</dbReference>
<organism evidence="2 3">
    <name type="scientific">Pedobacter ureilyticus</name>
    <dbReference type="NCBI Taxonomy" id="1393051"/>
    <lineage>
        <taxon>Bacteria</taxon>
        <taxon>Pseudomonadati</taxon>
        <taxon>Bacteroidota</taxon>
        <taxon>Sphingobacteriia</taxon>
        <taxon>Sphingobacteriales</taxon>
        <taxon>Sphingobacteriaceae</taxon>
        <taxon>Pedobacter</taxon>
    </lineage>
</organism>